<dbReference type="InterPro" id="IPR011990">
    <property type="entry name" value="TPR-like_helical_dom_sf"/>
</dbReference>
<protein>
    <submittedName>
        <fullName evidence="1">Susd and RagB outer membrane lipoprotein</fullName>
    </submittedName>
</protein>
<evidence type="ECO:0000313" key="2">
    <source>
        <dbReference type="Proteomes" id="UP000242818"/>
    </source>
</evidence>
<keyword evidence="2" id="KW-1185">Reference proteome</keyword>
<dbReference type="STRING" id="1335309.GA0116948_103142"/>
<keyword evidence="1" id="KW-0449">Lipoprotein</keyword>
<accession>A0A1C4BKG6</accession>
<dbReference type="Proteomes" id="UP000242818">
    <property type="component" value="Unassembled WGS sequence"/>
</dbReference>
<organism evidence="1 2">
    <name type="scientific">Chitinophaga costaii</name>
    <dbReference type="NCBI Taxonomy" id="1335309"/>
    <lineage>
        <taxon>Bacteria</taxon>
        <taxon>Pseudomonadati</taxon>
        <taxon>Bacteroidota</taxon>
        <taxon>Chitinophagia</taxon>
        <taxon>Chitinophagales</taxon>
        <taxon>Chitinophagaceae</taxon>
        <taxon>Chitinophaga</taxon>
    </lineage>
</organism>
<dbReference type="AlphaFoldDB" id="A0A1C4BKG6"/>
<dbReference type="Gene3D" id="1.25.40.390">
    <property type="match status" value="1"/>
</dbReference>
<dbReference type="RefSeq" id="WP_089710041.1">
    <property type="nucleotide sequence ID" value="NZ_FMAR01000003.1"/>
</dbReference>
<evidence type="ECO:0000313" key="1">
    <source>
        <dbReference type="EMBL" id="SCC07355.1"/>
    </source>
</evidence>
<name>A0A1C4BKG6_9BACT</name>
<sequence length="542" mass="59717">MNLLHIILKRAGLLGITATIVLGLSACTKNFERYNSDNTGLTDDQLSGDFNNLSYLKSAQRSIYNFSGGGDPNSYQVQQNLNADCFSGYFMSPTVFNGGQNNLNYFMVTGWNGEAFKVGYLNVMAQVAKLRSTGLETNFPAIWAIAQITQVEAMSRVTDIYGPIPYSKAGQSKTDIAYDSQEEIYKRFFLELDSASNNLRSFIASGQKIPVDSTKYDAVYGGNLTQWLHFANSLRLRLAIHILYADAAMAKEQGQKALDPANGGVITTNSDNFQLLTSDAGLTNPLVFISQNWGDIRINAAIQSYMTGYKDPRISRYMNTSTDATVGAVYKGIRIGGVTASNQKSDYQGYSQLSTSTFNINAPVVLMTAAEVYFLRAEAALNGWSNTGGDAKTLYETGITTSMLQWNASSGAYLTDNTSVPAAYTDPKNSANNLPSPSTITIQWNDAASTEEKQERIITQKWIAMFPEGQEAWTEFRRTRYPRLFPVKNNLSGGLINTDIQIRRLPYPQQEYNTNGAQLQNGISLLGGADNGGTRLWWDKKP</sequence>
<dbReference type="OrthoDB" id="843771at2"/>
<dbReference type="Pfam" id="PF12741">
    <property type="entry name" value="SusD-like"/>
    <property type="match status" value="1"/>
</dbReference>
<dbReference type="EMBL" id="FMAR01000003">
    <property type="protein sequence ID" value="SCC07355.1"/>
    <property type="molecule type" value="Genomic_DNA"/>
</dbReference>
<proteinExistence type="predicted"/>
<dbReference type="SUPFAM" id="SSF48452">
    <property type="entry name" value="TPR-like"/>
    <property type="match status" value="1"/>
</dbReference>
<reference evidence="1 2" key="1">
    <citation type="submission" date="2016-08" db="EMBL/GenBank/DDBJ databases">
        <authorList>
            <person name="Seilhamer J.J."/>
        </authorList>
    </citation>
    <scope>NUCLEOTIDE SEQUENCE [LARGE SCALE GENOMIC DNA]</scope>
    <source>
        <strain evidence="1 2">A37T2</strain>
    </source>
</reference>
<dbReference type="InterPro" id="IPR024302">
    <property type="entry name" value="SusD-like"/>
</dbReference>
<gene>
    <name evidence="1" type="ORF">GA0116948_103142</name>
</gene>